<evidence type="ECO:0000313" key="1">
    <source>
        <dbReference type="EMBL" id="RYR30330.1"/>
    </source>
</evidence>
<comment type="caution">
    <text evidence="1">The sequence shown here is derived from an EMBL/GenBank/DDBJ whole genome shotgun (WGS) entry which is preliminary data.</text>
</comment>
<sequence>MEQVRRFIGNQKALHGYKGGEDLNSLWSEDFPVSMVADAYCQNPADVKLVQDTGDTGDRSSVNVYWLNSGAEAHTGWEKLTAAENAEKKPKGDKAALEARLVVLGTEKKQLEVAKEDHGLEMFAAGFDRAVEQARLLAPEVDLSAMDPCKVVVEGELVEDEDNDGKGEGENSDN</sequence>
<proteinExistence type="predicted"/>
<dbReference type="AlphaFoldDB" id="A0A445AV77"/>
<name>A0A445AV77_ARAHY</name>
<dbReference type="EMBL" id="SDMP01000011">
    <property type="protein sequence ID" value="RYR30330.1"/>
    <property type="molecule type" value="Genomic_DNA"/>
</dbReference>
<protein>
    <submittedName>
        <fullName evidence="1">Uncharacterized protein</fullName>
    </submittedName>
</protein>
<dbReference type="Proteomes" id="UP000289738">
    <property type="component" value="Chromosome B01"/>
</dbReference>
<reference evidence="1 2" key="1">
    <citation type="submission" date="2019-01" db="EMBL/GenBank/DDBJ databases">
        <title>Sequencing of cultivated peanut Arachis hypogaea provides insights into genome evolution and oil improvement.</title>
        <authorList>
            <person name="Chen X."/>
        </authorList>
    </citation>
    <scope>NUCLEOTIDE SEQUENCE [LARGE SCALE GENOMIC DNA]</scope>
    <source>
        <strain evidence="2">cv. Fuhuasheng</strain>
        <tissue evidence="1">Leaves</tissue>
    </source>
</reference>
<organism evidence="1 2">
    <name type="scientific">Arachis hypogaea</name>
    <name type="common">Peanut</name>
    <dbReference type="NCBI Taxonomy" id="3818"/>
    <lineage>
        <taxon>Eukaryota</taxon>
        <taxon>Viridiplantae</taxon>
        <taxon>Streptophyta</taxon>
        <taxon>Embryophyta</taxon>
        <taxon>Tracheophyta</taxon>
        <taxon>Spermatophyta</taxon>
        <taxon>Magnoliopsida</taxon>
        <taxon>eudicotyledons</taxon>
        <taxon>Gunneridae</taxon>
        <taxon>Pentapetalae</taxon>
        <taxon>rosids</taxon>
        <taxon>fabids</taxon>
        <taxon>Fabales</taxon>
        <taxon>Fabaceae</taxon>
        <taxon>Papilionoideae</taxon>
        <taxon>50 kb inversion clade</taxon>
        <taxon>dalbergioids sensu lato</taxon>
        <taxon>Dalbergieae</taxon>
        <taxon>Pterocarpus clade</taxon>
        <taxon>Arachis</taxon>
    </lineage>
</organism>
<keyword evidence="2" id="KW-1185">Reference proteome</keyword>
<accession>A0A445AV77</accession>
<evidence type="ECO:0000313" key="2">
    <source>
        <dbReference type="Proteomes" id="UP000289738"/>
    </source>
</evidence>
<gene>
    <name evidence="1" type="ORF">Ahy_B01g055126</name>
</gene>